<dbReference type="EMBL" id="BMAV01025843">
    <property type="protein sequence ID" value="GFS45154.1"/>
    <property type="molecule type" value="Genomic_DNA"/>
</dbReference>
<comment type="caution">
    <text evidence="2">The sequence shown here is derived from an EMBL/GenBank/DDBJ whole genome shotgun (WGS) entry which is preliminary data.</text>
</comment>
<name>A0A8X6MCX4_9ARAC</name>
<accession>A0A8X6MCX4</accession>
<protein>
    <submittedName>
        <fullName evidence="2">Uncharacterized protein</fullName>
    </submittedName>
</protein>
<evidence type="ECO:0000313" key="2">
    <source>
        <dbReference type="EMBL" id="GFS45154.1"/>
    </source>
</evidence>
<proteinExistence type="predicted"/>
<dbReference type="Proteomes" id="UP000886998">
    <property type="component" value="Unassembled WGS sequence"/>
</dbReference>
<dbReference type="AlphaFoldDB" id="A0A8X6MCX4"/>
<sequence length="167" mass="18810">MSNSETDMDTVSGASFKSRSSISSLSESTTSNPPVTDCERRTMDAIQSVDKNIATHRAIIEKEKASGNHGYIPSIQKSIDVFLEIKKNMVSELRTIPPCLDPNCTDHTILKSNDSVLDLSNLNDKKQPQKRKIKKIRMALPFPRKLLDPSPQRKYFNPSLRRIILNP</sequence>
<reference evidence="2" key="1">
    <citation type="submission" date="2020-08" db="EMBL/GenBank/DDBJ databases">
        <title>Multicomponent nature underlies the extraordinary mechanical properties of spider dragline silk.</title>
        <authorList>
            <person name="Kono N."/>
            <person name="Nakamura H."/>
            <person name="Mori M."/>
            <person name="Yoshida Y."/>
            <person name="Ohtoshi R."/>
            <person name="Malay A.D."/>
            <person name="Moran D.A.P."/>
            <person name="Tomita M."/>
            <person name="Numata K."/>
            <person name="Arakawa K."/>
        </authorList>
    </citation>
    <scope>NUCLEOTIDE SEQUENCE</scope>
</reference>
<evidence type="ECO:0000313" key="3">
    <source>
        <dbReference type="Proteomes" id="UP000886998"/>
    </source>
</evidence>
<organism evidence="2 3">
    <name type="scientific">Trichonephila inaurata madagascariensis</name>
    <dbReference type="NCBI Taxonomy" id="2747483"/>
    <lineage>
        <taxon>Eukaryota</taxon>
        <taxon>Metazoa</taxon>
        <taxon>Ecdysozoa</taxon>
        <taxon>Arthropoda</taxon>
        <taxon>Chelicerata</taxon>
        <taxon>Arachnida</taxon>
        <taxon>Araneae</taxon>
        <taxon>Araneomorphae</taxon>
        <taxon>Entelegynae</taxon>
        <taxon>Araneoidea</taxon>
        <taxon>Nephilidae</taxon>
        <taxon>Trichonephila</taxon>
        <taxon>Trichonephila inaurata</taxon>
    </lineage>
</organism>
<feature type="compositionally biased region" description="Low complexity" evidence="1">
    <location>
        <begin position="12"/>
        <end position="31"/>
    </location>
</feature>
<keyword evidence="3" id="KW-1185">Reference proteome</keyword>
<feature type="region of interest" description="Disordered" evidence="1">
    <location>
        <begin position="1"/>
        <end position="39"/>
    </location>
</feature>
<gene>
    <name evidence="2" type="ORF">TNIN_52441</name>
</gene>
<evidence type="ECO:0000256" key="1">
    <source>
        <dbReference type="SAM" id="MobiDB-lite"/>
    </source>
</evidence>